<evidence type="ECO:0000313" key="3">
    <source>
        <dbReference type="Proteomes" id="UP000043764"/>
    </source>
</evidence>
<protein>
    <submittedName>
        <fullName evidence="2">Uncharacterized protein</fullName>
    </submittedName>
</protein>
<dbReference type="AlphaFoldDB" id="A0A0H5D2P0"/>
<keyword evidence="3" id="KW-1185">Reference proteome</keyword>
<organism evidence="2 3">
    <name type="scientific">Phaeobacter italicus</name>
    <dbReference type="NCBI Taxonomy" id="481446"/>
    <lineage>
        <taxon>Bacteria</taxon>
        <taxon>Pseudomonadati</taxon>
        <taxon>Pseudomonadota</taxon>
        <taxon>Alphaproteobacteria</taxon>
        <taxon>Rhodobacterales</taxon>
        <taxon>Roseobacteraceae</taxon>
        <taxon>Phaeobacter</taxon>
    </lineage>
</organism>
<evidence type="ECO:0000313" key="2">
    <source>
        <dbReference type="EMBL" id="CRL10998.1"/>
    </source>
</evidence>
<gene>
    <name evidence="2" type="ORF">NIT7321_01847</name>
</gene>
<reference evidence="3" key="1">
    <citation type="submission" date="2015-05" db="EMBL/GenBank/DDBJ databases">
        <authorList>
            <person name="Rodrigo-Torres Lidia"/>
            <person name="Arahal R.David."/>
        </authorList>
    </citation>
    <scope>NUCLEOTIDE SEQUENCE [LARGE SCALE GENOMIC DNA]</scope>
    <source>
        <strain evidence="3">CECT 7321</strain>
    </source>
</reference>
<dbReference type="Proteomes" id="UP000043764">
    <property type="component" value="Unassembled WGS sequence"/>
</dbReference>
<feature type="compositionally biased region" description="Polar residues" evidence="1">
    <location>
        <begin position="31"/>
        <end position="42"/>
    </location>
</feature>
<name>A0A0H5D2P0_9RHOB</name>
<accession>A0A0H5D2P0</accession>
<dbReference type="EMBL" id="CVRL01000024">
    <property type="protein sequence ID" value="CRL10998.1"/>
    <property type="molecule type" value="Genomic_DNA"/>
</dbReference>
<evidence type="ECO:0000256" key="1">
    <source>
        <dbReference type="SAM" id="MobiDB-lite"/>
    </source>
</evidence>
<sequence>MRLIHRHGHLSQLAGGLGVQPLDQMGEEPFSQRQIASLQRQQPRLRHGGVEEGRRTPVRHCGRVCQIRVERAAQGLGCEQAVKGGLVLRCTGIGGIRLVRIAKCRMGATQPIAAPPDGDRGGDGGQKPVKVIDRQFGVTQLAQGDIACDPFAVGIAIAHIRRGKMMCGQLIGAFVFVVAQQLAREIPATAEPFFRLAQFLGRGAAIHQQFDRIILPPLAVAPGEPVMGQPRIIAQRLRDGGDPTVHARFVLLQRQPRLSQFALCVTDQRQDARCAGVVPVPQHPVQPRRVMWGEEVAVAFQKIGLRVRAHRQAAPGDDQLCAGVSVAICRLEGACIAERPERGLRAVALVKGENRAGACGGDHLFAAAPQERQAGPVGTTRQKGHDIRSRPFAGAQAVPFDHIPGDGGFLACAAACFAPFFLAHQLQCAAQIHRFGIGAAQSGGNEDNKGQNACHLLHFPTFRAYSHLR</sequence>
<feature type="region of interest" description="Disordered" evidence="1">
    <location>
        <begin position="31"/>
        <end position="53"/>
    </location>
</feature>
<proteinExistence type="predicted"/>